<dbReference type="SUPFAM" id="SSF75005">
    <property type="entry name" value="Arabinanase/levansucrase/invertase"/>
    <property type="match status" value="2"/>
</dbReference>
<evidence type="ECO:0000313" key="6">
    <source>
        <dbReference type="EMBL" id="SKB92650.1"/>
    </source>
</evidence>
<keyword evidence="7" id="KW-1185">Reference proteome</keyword>
<name>A0A1T5F942_9BACT</name>
<organism evidence="6 7">
    <name type="scientific">Alkalitalea saponilacus</name>
    <dbReference type="NCBI Taxonomy" id="889453"/>
    <lineage>
        <taxon>Bacteria</taxon>
        <taxon>Pseudomonadati</taxon>
        <taxon>Bacteroidota</taxon>
        <taxon>Bacteroidia</taxon>
        <taxon>Marinilabiliales</taxon>
        <taxon>Marinilabiliaceae</taxon>
        <taxon>Alkalitalea</taxon>
    </lineage>
</organism>
<evidence type="ECO:0000256" key="5">
    <source>
        <dbReference type="ARBA" id="ARBA00023295"/>
    </source>
</evidence>
<protein>
    <submittedName>
        <fullName evidence="6">Beta-xylosidase</fullName>
    </submittedName>
</protein>
<dbReference type="PANTHER" id="PTHR43772:SF2">
    <property type="entry name" value="PUTATIVE (AFU_ORTHOLOGUE AFUA_2G04480)-RELATED"/>
    <property type="match status" value="1"/>
</dbReference>
<comment type="similarity">
    <text evidence="1">Belongs to the glycosyl hydrolase 43 family.</text>
</comment>
<keyword evidence="2" id="KW-0624">Polysaccharide degradation</keyword>
<reference evidence="6 7" key="1">
    <citation type="submission" date="2017-02" db="EMBL/GenBank/DDBJ databases">
        <authorList>
            <person name="Peterson S.W."/>
        </authorList>
    </citation>
    <scope>NUCLEOTIDE SEQUENCE [LARGE SCALE GENOMIC DNA]</scope>
    <source>
        <strain evidence="6 7">DSM 24412</strain>
    </source>
</reference>
<dbReference type="Gene3D" id="2.115.10.20">
    <property type="entry name" value="Glycosyl hydrolase domain, family 43"/>
    <property type="match status" value="2"/>
</dbReference>
<evidence type="ECO:0000256" key="2">
    <source>
        <dbReference type="ARBA" id="ARBA00022651"/>
    </source>
</evidence>
<dbReference type="STRING" id="889453.SAMN03080601_01542"/>
<dbReference type="AlphaFoldDB" id="A0A1T5F942"/>
<dbReference type="Pfam" id="PF04616">
    <property type="entry name" value="Glyco_hydro_43"/>
    <property type="match status" value="1"/>
</dbReference>
<gene>
    <name evidence="6" type="ORF">SAMN03080601_01542</name>
</gene>
<dbReference type="CDD" id="cd08983">
    <property type="entry name" value="GH43_Bt3655-like"/>
    <property type="match status" value="1"/>
</dbReference>
<dbReference type="CDD" id="cd18828">
    <property type="entry name" value="GH43_BT3675-like"/>
    <property type="match status" value="1"/>
</dbReference>
<dbReference type="PANTHER" id="PTHR43772">
    <property type="entry name" value="ENDO-1,4-BETA-XYLANASE"/>
    <property type="match status" value="1"/>
</dbReference>
<evidence type="ECO:0000256" key="1">
    <source>
        <dbReference type="ARBA" id="ARBA00009865"/>
    </source>
</evidence>
<dbReference type="InterPro" id="IPR052176">
    <property type="entry name" value="Glycosyl_Hydrlase_43_Enz"/>
</dbReference>
<dbReference type="GO" id="GO:0004553">
    <property type="term" value="F:hydrolase activity, hydrolyzing O-glycosyl compounds"/>
    <property type="evidence" value="ECO:0007669"/>
    <property type="project" value="InterPro"/>
</dbReference>
<proteinExistence type="inferred from homology"/>
<dbReference type="Gene3D" id="2.60.40.2340">
    <property type="match status" value="1"/>
</dbReference>
<sequence length="723" mass="82182">MKQMNSVYSVFKPILYGCIVILTLLNVSCSNKDKYTAYLFAYFIGNGPGEEAIFYAVSPDGFNYVALNNNRPVIAADTISSRGGVRDPHILRAPDGKFYMVVTDLFVSNDGWSNNQAMVFLKSDDLINWTHSVVNVSELFPNFHDVRRVWAPQSYFDEEEGKIMVYFSMLQPGGYDIIYYAYANEDFTSLETEPKQLFFHPENRSCIDGDIVKKDGQYHLFFKTEGHGNGIKKAVSDRLTEGYVMHDEYLQQTNEAVEGSCVFKLIDSDTYILMYDVYIRGEYQFTQSTDLKNFTVIDDEISMNFRPRHGTVIPITQRELESLINKWGTAGDLGIASVIGENVKTNNVVIHRDNGTIYVPVKYGTDLSSFEPVFESFFDARIRPSGPQDFSQGSVEYTVSVKGLTDKKFNVTVKVDNNPVLTGYYADPEIIWSEKHQKFYLYPTSDGYHGWSGDYFKAFSSTDLVNWTDEGVILDLVEDVPWGPRNAWAPAMIEKKMGDTYKYFYYFTAAQKIGVAVSDHPAGRFEDIGEPLIDWKPDGVRGGQEIDPDVFTDPVSGNDYLYWGNGYLAGAKLNEDMISIDKSTVKVMTPVCGTFREGIEVFYRNGIYYFLWSENDTRSEDYRVRYAMSDSPMGEFYIPENNLVIAKDPSKGIYGTGHNCVIQIPGRDEWYIIYHRFTRPEGITMGGNAGFHRETCIDQMTFDENGYIIRVQPTLEGIVPVSL</sequence>
<keyword evidence="5" id="KW-0326">Glycosidase</keyword>
<keyword evidence="3" id="KW-0378">Hydrolase</keyword>
<dbReference type="InterPro" id="IPR006710">
    <property type="entry name" value="Glyco_hydro_43"/>
</dbReference>
<dbReference type="InterPro" id="IPR023296">
    <property type="entry name" value="Glyco_hydro_beta-prop_sf"/>
</dbReference>
<evidence type="ECO:0000313" key="7">
    <source>
        <dbReference type="Proteomes" id="UP000191055"/>
    </source>
</evidence>
<accession>A0A1T5F942</accession>
<dbReference type="Proteomes" id="UP000191055">
    <property type="component" value="Unassembled WGS sequence"/>
</dbReference>
<evidence type="ECO:0000256" key="4">
    <source>
        <dbReference type="ARBA" id="ARBA00023277"/>
    </source>
</evidence>
<dbReference type="RefSeq" id="WP_232468318.1">
    <property type="nucleotide sequence ID" value="NZ_CP021904.1"/>
</dbReference>
<dbReference type="EMBL" id="FUYV01000007">
    <property type="protein sequence ID" value="SKB92650.1"/>
    <property type="molecule type" value="Genomic_DNA"/>
</dbReference>
<dbReference type="GO" id="GO:0045493">
    <property type="term" value="P:xylan catabolic process"/>
    <property type="evidence" value="ECO:0007669"/>
    <property type="project" value="UniProtKB-KW"/>
</dbReference>
<evidence type="ECO:0000256" key="3">
    <source>
        <dbReference type="ARBA" id="ARBA00022801"/>
    </source>
</evidence>
<keyword evidence="2" id="KW-0858">Xylan degradation</keyword>
<keyword evidence="4" id="KW-0119">Carbohydrate metabolism</keyword>